<evidence type="ECO:0000313" key="3">
    <source>
        <dbReference type="EMBL" id="PVV03330.1"/>
    </source>
</evidence>
<keyword evidence="4" id="KW-1185">Reference proteome</keyword>
<feature type="domain" description="DUF4939" evidence="2">
    <location>
        <begin position="23"/>
        <end position="101"/>
    </location>
</feature>
<gene>
    <name evidence="3" type="ORF">BB560_002204</name>
</gene>
<evidence type="ECO:0000259" key="2">
    <source>
        <dbReference type="Pfam" id="PF16297"/>
    </source>
</evidence>
<dbReference type="EMBL" id="MBFS01000247">
    <property type="protein sequence ID" value="PVV03330.1"/>
    <property type="molecule type" value="Genomic_DNA"/>
</dbReference>
<reference evidence="3 4" key="1">
    <citation type="journal article" date="2018" name="MBio">
        <title>Comparative Genomics Reveals the Core Gene Toolbox for the Fungus-Insect Symbiosis.</title>
        <authorList>
            <person name="Wang Y."/>
            <person name="Stata M."/>
            <person name="Wang W."/>
            <person name="Stajich J.E."/>
            <person name="White M.M."/>
            <person name="Moncalvo J.M."/>
        </authorList>
    </citation>
    <scope>NUCLEOTIDE SEQUENCE [LARGE SCALE GENOMIC DNA]</scope>
    <source>
        <strain evidence="3 4">SC-DP-2</strain>
    </source>
</reference>
<dbReference type="STRING" id="133381.A0A2T9ZFI7"/>
<accession>A0A2T9ZFI7</accession>
<organism evidence="3 4">
    <name type="scientific">Smittium megazygosporum</name>
    <dbReference type="NCBI Taxonomy" id="133381"/>
    <lineage>
        <taxon>Eukaryota</taxon>
        <taxon>Fungi</taxon>
        <taxon>Fungi incertae sedis</taxon>
        <taxon>Zoopagomycota</taxon>
        <taxon>Kickxellomycotina</taxon>
        <taxon>Harpellomycetes</taxon>
        <taxon>Harpellales</taxon>
        <taxon>Legeriomycetaceae</taxon>
        <taxon>Smittium</taxon>
    </lineage>
</organism>
<protein>
    <recommendedName>
        <fullName evidence="2">DUF4939 domain-containing protein</fullName>
    </recommendedName>
</protein>
<dbReference type="OrthoDB" id="5597598at2759"/>
<feature type="region of interest" description="Disordered" evidence="1">
    <location>
        <begin position="1"/>
        <end position="27"/>
    </location>
</feature>
<name>A0A2T9ZFI7_9FUNG</name>
<dbReference type="Proteomes" id="UP000245609">
    <property type="component" value="Unassembled WGS sequence"/>
</dbReference>
<comment type="caution">
    <text evidence="3">The sequence shown here is derived from an EMBL/GenBank/DDBJ whole genome shotgun (WGS) entry which is preliminary data.</text>
</comment>
<proteinExistence type="predicted"/>
<dbReference type="InterPro" id="IPR032549">
    <property type="entry name" value="DUF4939"/>
</dbReference>
<evidence type="ECO:0000256" key="1">
    <source>
        <dbReference type="SAM" id="MobiDB-lite"/>
    </source>
</evidence>
<evidence type="ECO:0000313" key="4">
    <source>
        <dbReference type="Proteomes" id="UP000245609"/>
    </source>
</evidence>
<dbReference type="Pfam" id="PF16297">
    <property type="entry name" value="DUF4939"/>
    <property type="match status" value="1"/>
</dbReference>
<dbReference type="AlphaFoldDB" id="A0A2T9ZFI7"/>
<sequence length="178" mass="19812">MSENPNTPFPPSVSLSTPNELRLPDTNKFDGDPTKFKEFMSQMSLHFWAKPETFSSDHNKIAFIGAHLVGTASTWFGELIMGNSQQLSNFEAFMQLFSKNFSDPTFAVKFPRPPVFVGLSCSPACTDLHCFCLSLFSTFYPLISKVPYPPTTSIFLCVWILDPLFLIIPLVSSSASGH</sequence>